<dbReference type="InterPro" id="IPR029058">
    <property type="entry name" value="AB_hydrolase_fold"/>
</dbReference>
<keyword evidence="2" id="KW-0378">Hydrolase</keyword>
<dbReference type="GO" id="GO:0016020">
    <property type="term" value="C:membrane"/>
    <property type="evidence" value="ECO:0007669"/>
    <property type="project" value="TreeGrafter"/>
</dbReference>
<dbReference type="InterPro" id="IPR000073">
    <property type="entry name" value="AB_hydrolase_1"/>
</dbReference>
<dbReference type="AlphaFoldDB" id="A0A7C3PH37"/>
<evidence type="ECO:0000259" key="1">
    <source>
        <dbReference type="Pfam" id="PF00561"/>
    </source>
</evidence>
<feature type="domain" description="AB hydrolase-1" evidence="1">
    <location>
        <begin position="63"/>
        <end position="122"/>
    </location>
</feature>
<dbReference type="GO" id="GO:0047372">
    <property type="term" value="F:monoacylglycerol lipase activity"/>
    <property type="evidence" value="ECO:0007669"/>
    <property type="project" value="TreeGrafter"/>
</dbReference>
<dbReference type="InterPro" id="IPR050266">
    <property type="entry name" value="AB_hydrolase_sf"/>
</dbReference>
<protein>
    <submittedName>
        <fullName evidence="2">Alpha/beta hydrolase</fullName>
    </submittedName>
</protein>
<sequence length="255" mass="29215">MSQLPDALWINVSPPLQGFDRPLLKVLSQHTSIAQWEYAQTLDEPNSFETALVLLHDYLKHYNRPIHLLGHSTGGLLGLLYARQYPERVRSLTLLSVGVNPAVDWQAHYYTQRRLLPCDQQTILRQMVYGLLGSPPKDMTKVLTKLLEQDLYQSLSPHSLVRSPSLLPISVEIPLLVCGSVDDVVVDPHQLRSWQPHLHHPASRLWVCSSGRYFFHYFYPEQVSEQITQFWHTVLWSRHSSSHQMLVDAPVNAGT</sequence>
<dbReference type="GO" id="GO:0046464">
    <property type="term" value="P:acylglycerol catabolic process"/>
    <property type="evidence" value="ECO:0007669"/>
    <property type="project" value="TreeGrafter"/>
</dbReference>
<organism evidence="2">
    <name type="scientific">Oscillatoriales cyanobacterium SpSt-418</name>
    <dbReference type="NCBI Taxonomy" id="2282169"/>
    <lineage>
        <taxon>Bacteria</taxon>
        <taxon>Bacillati</taxon>
        <taxon>Cyanobacteriota</taxon>
        <taxon>Cyanophyceae</taxon>
        <taxon>Oscillatoriophycideae</taxon>
        <taxon>Oscillatoriales</taxon>
    </lineage>
</organism>
<dbReference type="Pfam" id="PF00561">
    <property type="entry name" value="Abhydrolase_1"/>
    <property type="match status" value="1"/>
</dbReference>
<dbReference type="PANTHER" id="PTHR43798">
    <property type="entry name" value="MONOACYLGLYCEROL LIPASE"/>
    <property type="match status" value="1"/>
</dbReference>
<dbReference type="PANTHER" id="PTHR43798:SF33">
    <property type="entry name" value="HYDROLASE, PUTATIVE (AFU_ORTHOLOGUE AFUA_2G14860)-RELATED"/>
    <property type="match status" value="1"/>
</dbReference>
<name>A0A7C3PH37_9CYAN</name>
<dbReference type="Gene3D" id="3.40.50.1820">
    <property type="entry name" value="alpha/beta hydrolase"/>
    <property type="match status" value="1"/>
</dbReference>
<accession>A0A7C3PH37</accession>
<comment type="caution">
    <text evidence="2">The sequence shown here is derived from an EMBL/GenBank/DDBJ whole genome shotgun (WGS) entry which is preliminary data.</text>
</comment>
<gene>
    <name evidence="2" type="ORF">ENR64_14190</name>
</gene>
<dbReference type="SUPFAM" id="SSF53474">
    <property type="entry name" value="alpha/beta-Hydrolases"/>
    <property type="match status" value="1"/>
</dbReference>
<dbReference type="EMBL" id="DSRU01000210">
    <property type="protein sequence ID" value="HFM98878.1"/>
    <property type="molecule type" value="Genomic_DNA"/>
</dbReference>
<reference evidence="2" key="1">
    <citation type="journal article" date="2020" name="mSystems">
        <title>Genome- and Community-Level Interaction Insights into Carbon Utilization and Element Cycling Functions of Hydrothermarchaeota in Hydrothermal Sediment.</title>
        <authorList>
            <person name="Zhou Z."/>
            <person name="Liu Y."/>
            <person name="Xu W."/>
            <person name="Pan J."/>
            <person name="Luo Z.H."/>
            <person name="Li M."/>
        </authorList>
    </citation>
    <scope>NUCLEOTIDE SEQUENCE [LARGE SCALE GENOMIC DNA]</scope>
    <source>
        <strain evidence="2">SpSt-418</strain>
    </source>
</reference>
<proteinExistence type="predicted"/>
<evidence type="ECO:0000313" key="2">
    <source>
        <dbReference type="EMBL" id="HFM98878.1"/>
    </source>
</evidence>